<dbReference type="PANTHER" id="PTHR46825">
    <property type="entry name" value="D-ALANYL-D-ALANINE-CARBOXYPEPTIDASE/ENDOPEPTIDASE AMPH"/>
    <property type="match status" value="1"/>
</dbReference>
<gene>
    <name evidence="2" type="ORF">RM552_16195</name>
</gene>
<sequence length="484" mass="53774">MKMIVTTLIGLTLLFACTDKPSTQNISETEAESGIQDSIIRIENGLSTALQIVGKEVEKHSIESRLEHYQIPGVSIALAHNGEVLWSRAYGLADITESRKMSAETMLLAGSISKPVAALRALQLHDQGKFLLDENVNNYLTSWQVPDNEFTQTEKVTLRRLLNHSAGLTVWGFPGYDKGDDIPTTVDVLDGKGNTDAVRVYKTPGEGWQYSGGGYTVMQLAIADIEKAPFAEILQSHVLDPLNMNKSTFENPLPEQYHSLAATGYRRNLDEVEGKWPIYPEMAAAGLWTTPTQLLQYGIEVQRIVNTKQDGIITHKTALEMLTPGDNNHGLGPVVREHAFSHGGADEGFRAQFIAWTDSPYTAVVMVNSDNNAIIGEVLRSIATEYELPGYEYRMRTIVEQPVEQLQKFIGTYDSGEDGLYEVTLIDGKLSIHVPNYGYTTFLTPQGPTMFFEENNGIELEFVIEDEQLTTILWRGQTAPRVVE</sequence>
<dbReference type="InterPro" id="IPR012338">
    <property type="entry name" value="Beta-lactam/transpept-like"/>
</dbReference>
<dbReference type="Pfam" id="PF00144">
    <property type="entry name" value="Beta-lactamase"/>
    <property type="match status" value="1"/>
</dbReference>
<dbReference type="PANTHER" id="PTHR46825:SF12">
    <property type="entry name" value="PENICILLIN-BINDING PROTEIN 4"/>
    <property type="match status" value="1"/>
</dbReference>
<dbReference type="InterPro" id="IPR001466">
    <property type="entry name" value="Beta-lactam-related"/>
</dbReference>
<dbReference type="RefSeq" id="WP_311369918.1">
    <property type="nucleotide sequence ID" value="NZ_JAVRHX010000006.1"/>
</dbReference>
<dbReference type="EC" id="3.1.1.103" evidence="2"/>
<comment type="caution">
    <text evidence="2">The sequence shown here is derived from an EMBL/GenBank/DDBJ whole genome shotgun (WGS) entry which is preliminary data.</text>
</comment>
<evidence type="ECO:0000259" key="1">
    <source>
        <dbReference type="Pfam" id="PF00144"/>
    </source>
</evidence>
<dbReference type="EMBL" id="JAVRHX010000006">
    <property type="protein sequence ID" value="MDT0596397.1"/>
    <property type="molecule type" value="Genomic_DNA"/>
</dbReference>
<evidence type="ECO:0000313" key="3">
    <source>
        <dbReference type="Proteomes" id="UP001253545"/>
    </source>
</evidence>
<dbReference type="Gene3D" id="3.40.710.10">
    <property type="entry name" value="DD-peptidase/beta-lactamase superfamily"/>
    <property type="match status" value="1"/>
</dbReference>
<keyword evidence="3" id="KW-1185">Reference proteome</keyword>
<protein>
    <submittedName>
        <fullName evidence="2">Serine hydrolase domain-containing protein</fullName>
        <ecNumber evidence="2">3.1.1.103</ecNumber>
    </submittedName>
</protein>
<accession>A0ABU2ZUS9</accession>
<proteinExistence type="predicted"/>
<feature type="domain" description="Beta-lactamase-related" evidence="1">
    <location>
        <begin position="62"/>
        <end position="372"/>
    </location>
</feature>
<dbReference type="GO" id="GO:0016787">
    <property type="term" value="F:hydrolase activity"/>
    <property type="evidence" value="ECO:0007669"/>
    <property type="project" value="UniProtKB-KW"/>
</dbReference>
<dbReference type="SUPFAM" id="SSF56601">
    <property type="entry name" value="beta-lactamase/transpeptidase-like"/>
    <property type="match status" value="1"/>
</dbReference>
<name>A0ABU2ZUS9_9ALTE</name>
<reference evidence="2 3" key="1">
    <citation type="submission" date="2023-09" db="EMBL/GenBank/DDBJ databases">
        <authorList>
            <person name="Rey-Velasco X."/>
        </authorList>
    </citation>
    <scope>NUCLEOTIDE SEQUENCE [LARGE SCALE GENOMIC DNA]</scope>
    <source>
        <strain evidence="2 3">P117</strain>
    </source>
</reference>
<dbReference type="InterPro" id="IPR050491">
    <property type="entry name" value="AmpC-like"/>
</dbReference>
<evidence type="ECO:0000313" key="2">
    <source>
        <dbReference type="EMBL" id="MDT0596397.1"/>
    </source>
</evidence>
<keyword evidence="2" id="KW-0378">Hydrolase</keyword>
<dbReference type="PROSITE" id="PS51257">
    <property type="entry name" value="PROKAR_LIPOPROTEIN"/>
    <property type="match status" value="1"/>
</dbReference>
<organism evidence="2 3">
    <name type="scientific">Glaciecola petra</name>
    <dbReference type="NCBI Taxonomy" id="3075602"/>
    <lineage>
        <taxon>Bacteria</taxon>
        <taxon>Pseudomonadati</taxon>
        <taxon>Pseudomonadota</taxon>
        <taxon>Gammaproteobacteria</taxon>
        <taxon>Alteromonadales</taxon>
        <taxon>Alteromonadaceae</taxon>
        <taxon>Glaciecola</taxon>
    </lineage>
</organism>
<dbReference type="Proteomes" id="UP001253545">
    <property type="component" value="Unassembled WGS sequence"/>
</dbReference>